<evidence type="ECO:0000313" key="7">
    <source>
        <dbReference type="EMBL" id="CAG2214561.1"/>
    </source>
</evidence>
<evidence type="ECO:0000259" key="6">
    <source>
        <dbReference type="Pfam" id="PF25561"/>
    </source>
</evidence>
<dbReference type="GO" id="GO:0003677">
    <property type="term" value="F:DNA binding"/>
    <property type="evidence" value="ECO:0007669"/>
    <property type="project" value="InterPro"/>
</dbReference>
<dbReference type="InterPro" id="IPR021893">
    <property type="entry name" value="ZMYM2-like_C"/>
</dbReference>
<sequence length="486" mass="55642">MSLSQIAMKIEKDYADDALCQGGDRNVENFTIPLQFESFVSKESFDDTNLVAESDFDIFQTAIFDLGLNFEEMQAPSDRFTTVVTDEEISNLVNKKMNANTKKNTKWAVGVFNQWRSFQAQNGDPILELHMMNAECMNYWLDRFVVETRKQNGDEYPPKSLYYIVCGLLRHCRDMNVHDKNFLDQKDGRFAHFRRVFDAKMKDSLSKRLGTKVCRADPVSDDDEEKLWANGDFDTTNSTSLQYTVFFYNCKHFGLRGRDEHRNLDHSQFETGQDATGRFIRFIGRNNKTFKGGLGDLRLDNKDIKHYARGPRCIVDFYETYLKAIGSGVFYRKPLISDVQDKHRYGKSALGVNKLNGLMREMCEKGGLVGNFTNHSGKRTCATALYQAGIDEQQIMERTGHRSTKGVRTYKTANSNIQKRVSDVLNPTSDRDMNDSLQESVLTKTAVAEPFERNLNKKHCLGDITNTCRLNDSGAVTFSNCNFNFH</sequence>
<keyword evidence="1" id="KW-1017">Isopeptide bond</keyword>
<dbReference type="SUPFAM" id="SSF56349">
    <property type="entry name" value="DNA breaking-rejoining enzymes"/>
    <property type="match status" value="1"/>
</dbReference>
<evidence type="ECO:0000256" key="1">
    <source>
        <dbReference type="ARBA" id="ARBA00022499"/>
    </source>
</evidence>
<keyword evidence="3" id="KW-0832">Ubl conjugation</keyword>
<proteinExistence type="predicted"/>
<reference evidence="7" key="1">
    <citation type="submission" date="2021-03" db="EMBL/GenBank/DDBJ databases">
        <authorList>
            <person name="Bekaert M."/>
        </authorList>
    </citation>
    <scope>NUCLEOTIDE SEQUENCE</scope>
</reference>
<protein>
    <recommendedName>
        <fullName evidence="9">DUF3504 domain-containing protein</fullName>
    </recommendedName>
</protein>
<organism evidence="7 8">
    <name type="scientific">Mytilus edulis</name>
    <name type="common">Blue mussel</name>
    <dbReference type="NCBI Taxonomy" id="6550"/>
    <lineage>
        <taxon>Eukaryota</taxon>
        <taxon>Metazoa</taxon>
        <taxon>Spiralia</taxon>
        <taxon>Lophotrochozoa</taxon>
        <taxon>Mollusca</taxon>
        <taxon>Bivalvia</taxon>
        <taxon>Autobranchia</taxon>
        <taxon>Pteriomorphia</taxon>
        <taxon>Mytilida</taxon>
        <taxon>Mytiloidea</taxon>
        <taxon>Mytilidae</taxon>
        <taxon>Mytilinae</taxon>
        <taxon>Mytilus</taxon>
    </lineage>
</organism>
<dbReference type="Proteomes" id="UP000683360">
    <property type="component" value="Unassembled WGS sequence"/>
</dbReference>
<name>A0A8S3S8P9_MYTED</name>
<accession>A0A8S3S8P9</accession>
<dbReference type="InterPro" id="IPR011010">
    <property type="entry name" value="DNA_brk_join_enz"/>
</dbReference>
<keyword evidence="4" id="KW-0233">DNA recombination</keyword>
<evidence type="ECO:0000313" key="8">
    <source>
        <dbReference type="Proteomes" id="UP000683360"/>
    </source>
</evidence>
<dbReference type="PANTHER" id="PTHR21446:SF13">
    <property type="entry name" value="DUF3504 DOMAIN-CONTAINING PROTEIN"/>
    <property type="match status" value="1"/>
</dbReference>
<keyword evidence="2" id="KW-0597">Phosphoprotein</keyword>
<dbReference type="AlphaFoldDB" id="A0A8S3S8P9"/>
<keyword evidence="8" id="KW-1185">Reference proteome</keyword>
<dbReference type="InterPro" id="IPR057926">
    <property type="entry name" value="QRICH1_dom"/>
</dbReference>
<evidence type="ECO:0000256" key="3">
    <source>
        <dbReference type="ARBA" id="ARBA00022843"/>
    </source>
</evidence>
<dbReference type="GO" id="GO:0015074">
    <property type="term" value="P:DNA integration"/>
    <property type="evidence" value="ECO:0007669"/>
    <property type="project" value="InterPro"/>
</dbReference>
<dbReference type="GO" id="GO:0006310">
    <property type="term" value="P:DNA recombination"/>
    <property type="evidence" value="ECO:0007669"/>
    <property type="project" value="UniProtKB-KW"/>
</dbReference>
<dbReference type="InterPro" id="IPR013762">
    <property type="entry name" value="Integrase-like_cat_sf"/>
</dbReference>
<dbReference type="OrthoDB" id="10040310at2759"/>
<dbReference type="InterPro" id="IPR052787">
    <property type="entry name" value="MAVS"/>
</dbReference>
<dbReference type="PANTHER" id="PTHR21446">
    <property type="entry name" value="DUF3504 DOMAIN-CONTAINING PROTEIN"/>
    <property type="match status" value="1"/>
</dbReference>
<gene>
    <name evidence="7" type="ORF">MEDL_28398</name>
</gene>
<evidence type="ECO:0000259" key="5">
    <source>
        <dbReference type="Pfam" id="PF12012"/>
    </source>
</evidence>
<evidence type="ECO:0000256" key="4">
    <source>
        <dbReference type="ARBA" id="ARBA00023172"/>
    </source>
</evidence>
<comment type="caution">
    <text evidence="7">The sequence shown here is derived from an EMBL/GenBank/DDBJ whole genome shotgun (WGS) entry which is preliminary data.</text>
</comment>
<evidence type="ECO:0000256" key="2">
    <source>
        <dbReference type="ARBA" id="ARBA00022553"/>
    </source>
</evidence>
<feature type="domain" description="ZMYM2-like/QRICH1 C-terminal" evidence="5">
    <location>
        <begin position="220"/>
        <end position="360"/>
    </location>
</feature>
<dbReference type="Pfam" id="PF25561">
    <property type="entry name" value="QRICH1"/>
    <property type="match status" value="1"/>
</dbReference>
<evidence type="ECO:0008006" key="9">
    <source>
        <dbReference type="Google" id="ProtNLM"/>
    </source>
</evidence>
<feature type="domain" description="QRICH1-like" evidence="6">
    <location>
        <begin position="130"/>
        <end position="197"/>
    </location>
</feature>
<dbReference type="EMBL" id="CAJPWZ010001414">
    <property type="protein sequence ID" value="CAG2214561.1"/>
    <property type="molecule type" value="Genomic_DNA"/>
</dbReference>
<dbReference type="Gene3D" id="1.10.443.10">
    <property type="entry name" value="Intergrase catalytic core"/>
    <property type="match status" value="1"/>
</dbReference>
<dbReference type="Pfam" id="PF12012">
    <property type="entry name" value="DUF3504"/>
    <property type="match status" value="1"/>
</dbReference>